<keyword evidence="2" id="KW-1185">Reference proteome</keyword>
<proteinExistence type="predicted"/>
<gene>
    <name evidence="1" type="ORF">GMARGA_LOCUS22857</name>
</gene>
<accession>A0ABN7VUK4</accession>
<protein>
    <submittedName>
        <fullName evidence="1">42606_t:CDS:1</fullName>
    </submittedName>
</protein>
<reference evidence="1 2" key="1">
    <citation type="submission" date="2021-06" db="EMBL/GenBank/DDBJ databases">
        <authorList>
            <person name="Kallberg Y."/>
            <person name="Tangrot J."/>
            <person name="Rosling A."/>
        </authorList>
    </citation>
    <scope>NUCLEOTIDE SEQUENCE [LARGE SCALE GENOMIC DNA]</scope>
    <source>
        <strain evidence="1 2">120-4 pot B 10/14</strain>
    </source>
</reference>
<comment type="caution">
    <text evidence="1">The sequence shown here is derived from an EMBL/GenBank/DDBJ whole genome shotgun (WGS) entry which is preliminary data.</text>
</comment>
<name>A0ABN7VUK4_GIGMA</name>
<dbReference type="Proteomes" id="UP000789901">
    <property type="component" value="Unassembled WGS sequence"/>
</dbReference>
<sequence>MDTNKKEIIISLVKSELSGGLDIISSKGGGYIFSFHGPRRLSQFHIFSINAQFLQRISIILKFDNLDELACAQDWHTFLDCEDGKDESQVDIDKLKQ</sequence>
<evidence type="ECO:0000313" key="2">
    <source>
        <dbReference type="Proteomes" id="UP000789901"/>
    </source>
</evidence>
<evidence type="ECO:0000313" key="1">
    <source>
        <dbReference type="EMBL" id="CAG8799811.1"/>
    </source>
</evidence>
<organism evidence="1 2">
    <name type="scientific">Gigaspora margarita</name>
    <dbReference type="NCBI Taxonomy" id="4874"/>
    <lineage>
        <taxon>Eukaryota</taxon>
        <taxon>Fungi</taxon>
        <taxon>Fungi incertae sedis</taxon>
        <taxon>Mucoromycota</taxon>
        <taxon>Glomeromycotina</taxon>
        <taxon>Glomeromycetes</taxon>
        <taxon>Diversisporales</taxon>
        <taxon>Gigasporaceae</taxon>
        <taxon>Gigaspora</taxon>
    </lineage>
</organism>
<dbReference type="EMBL" id="CAJVQB010022520">
    <property type="protein sequence ID" value="CAG8799811.1"/>
    <property type="molecule type" value="Genomic_DNA"/>
</dbReference>